<accession>A0AAD5R8Z0</accession>
<comment type="caution">
    <text evidence="2">The sequence shown here is derived from an EMBL/GenBank/DDBJ whole genome shotgun (WGS) entry which is preliminary data.</text>
</comment>
<keyword evidence="3" id="KW-1185">Reference proteome</keyword>
<gene>
    <name evidence="2" type="ORF">KIN20_033848</name>
</gene>
<keyword evidence="1" id="KW-1133">Transmembrane helix</keyword>
<dbReference type="EMBL" id="JAHQIW010007048">
    <property type="protein sequence ID" value="KAJ1371822.1"/>
    <property type="molecule type" value="Genomic_DNA"/>
</dbReference>
<dbReference type="Proteomes" id="UP001196413">
    <property type="component" value="Unassembled WGS sequence"/>
</dbReference>
<evidence type="ECO:0000313" key="2">
    <source>
        <dbReference type="EMBL" id="KAJ1371822.1"/>
    </source>
</evidence>
<evidence type="ECO:0000313" key="3">
    <source>
        <dbReference type="Proteomes" id="UP001196413"/>
    </source>
</evidence>
<protein>
    <submittedName>
        <fullName evidence="2">Uncharacterized protein</fullName>
    </submittedName>
</protein>
<reference evidence="2" key="1">
    <citation type="submission" date="2021-06" db="EMBL/GenBank/DDBJ databases">
        <title>Parelaphostrongylus tenuis whole genome reference sequence.</title>
        <authorList>
            <person name="Garwood T.J."/>
            <person name="Larsen P.A."/>
            <person name="Fountain-Jones N.M."/>
            <person name="Garbe J.R."/>
            <person name="Macchietto M.G."/>
            <person name="Kania S.A."/>
            <person name="Gerhold R.W."/>
            <person name="Richards J.E."/>
            <person name="Wolf T.M."/>
        </authorList>
    </citation>
    <scope>NUCLEOTIDE SEQUENCE</scope>
    <source>
        <strain evidence="2">MNPRO001-30</strain>
        <tissue evidence="2">Meninges</tissue>
    </source>
</reference>
<keyword evidence="1" id="KW-0812">Transmembrane</keyword>
<name>A0AAD5R8Z0_PARTN</name>
<dbReference type="AlphaFoldDB" id="A0AAD5R8Z0"/>
<proteinExistence type="predicted"/>
<evidence type="ECO:0000256" key="1">
    <source>
        <dbReference type="SAM" id="Phobius"/>
    </source>
</evidence>
<organism evidence="2 3">
    <name type="scientific">Parelaphostrongylus tenuis</name>
    <name type="common">Meningeal worm</name>
    <dbReference type="NCBI Taxonomy" id="148309"/>
    <lineage>
        <taxon>Eukaryota</taxon>
        <taxon>Metazoa</taxon>
        <taxon>Ecdysozoa</taxon>
        <taxon>Nematoda</taxon>
        <taxon>Chromadorea</taxon>
        <taxon>Rhabditida</taxon>
        <taxon>Rhabditina</taxon>
        <taxon>Rhabditomorpha</taxon>
        <taxon>Strongyloidea</taxon>
        <taxon>Metastrongylidae</taxon>
        <taxon>Parelaphostrongylus</taxon>
    </lineage>
</organism>
<sequence length="91" mass="10238">MLHRERVSIFCKNIVKRTRHISGLYPSQHSSNHSRGTITDILLITVFADFINFCSHKLKKVDQCYTTVLVIVSSIASLGSIQGIIYTKTEG</sequence>
<feature type="transmembrane region" description="Helical" evidence="1">
    <location>
        <begin position="65"/>
        <end position="86"/>
    </location>
</feature>
<keyword evidence="1" id="KW-0472">Membrane</keyword>